<name>A0AAD3YIV0_AERHY</name>
<dbReference type="PANTHER" id="PTHR43581">
    <property type="entry name" value="ATP/GTP PHOSPHATASE"/>
    <property type="match status" value="1"/>
</dbReference>
<dbReference type="PANTHER" id="PTHR43581:SF4">
    <property type="entry name" value="ATP_GTP PHOSPHATASE"/>
    <property type="match status" value="1"/>
</dbReference>
<dbReference type="Pfam" id="PF13304">
    <property type="entry name" value="AAA_21"/>
    <property type="match status" value="1"/>
</dbReference>
<evidence type="ECO:0000259" key="1">
    <source>
        <dbReference type="Pfam" id="PF13304"/>
    </source>
</evidence>
<dbReference type="GO" id="GO:0005524">
    <property type="term" value="F:ATP binding"/>
    <property type="evidence" value="ECO:0007669"/>
    <property type="project" value="InterPro"/>
</dbReference>
<dbReference type="InterPro" id="IPR027417">
    <property type="entry name" value="P-loop_NTPase"/>
</dbReference>
<evidence type="ECO:0000313" key="3">
    <source>
        <dbReference type="Proteomes" id="UP000859505"/>
    </source>
</evidence>
<dbReference type="GO" id="GO:0016887">
    <property type="term" value="F:ATP hydrolysis activity"/>
    <property type="evidence" value="ECO:0007669"/>
    <property type="project" value="InterPro"/>
</dbReference>
<dbReference type="Gene3D" id="3.40.50.300">
    <property type="entry name" value="P-loop containing nucleotide triphosphate hydrolases"/>
    <property type="match status" value="1"/>
</dbReference>
<dbReference type="SUPFAM" id="SSF52540">
    <property type="entry name" value="P-loop containing nucleoside triphosphate hydrolases"/>
    <property type="match status" value="1"/>
</dbReference>
<comment type="caution">
    <text evidence="2">The sequence shown here is derived from an EMBL/GenBank/DDBJ whole genome shotgun (WGS) entry which is preliminary data.</text>
</comment>
<protein>
    <submittedName>
        <fullName evidence="2">AAA family ATPase</fullName>
    </submittedName>
</protein>
<reference evidence="2" key="1">
    <citation type="journal article" date="2018" name="Genome Biol.">
        <title>SKESA: strategic k-mer extension for scrupulous assemblies.</title>
        <authorList>
            <person name="Souvorov A."/>
            <person name="Agarwala R."/>
            <person name="Lipman D.J."/>
        </authorList>
    </citation>
    <scope>NUCLEOTIDE SEQUENCE</scope>
    <source>
        <strain evidence="2">OLC2673_Aeromonas</strain>
    </source>
</reference>
<dbReference type="Proteomes" id="UP000859505">
    <property type="component" value="Unassembled WGS sequence"/>
</dbReference>
<reference evidence="2" key="2">
    <citation type="submission" date="2020-01" db="EMBL/GenBank/DDBJ databases">
        <authorList>
            <consortium name="NCBI Pathogen Detection Project"/>
        </authorList>
    </citation>
    <scope>NUCLEOTIDE SEQUENCE</scope>
    <source>
        <strain evidence="2">OLC2673_Aeromonas</strain>
    </source>
</reference>
<sequence>MLNKIIVTNFKSIDRAELKLAPLTIFTGANSSGKSTILQALMLLIKYSVTANRYSMEELLRYLDHFPAIRNKIINAKKITIEAIDSNGIEHGIDLSSDEINNNSTLQYQFESIAEKDKPELFYLNANRLGAQDYVPLSERKVGIIGEYLFSHYEKIKREALPKELVKFEESSTLAYQLTQWLAFISGSDIELVTEKVGDRVQVSFNVKDIEANVSPFNLGAGISYIAKVLIICLMAKAGDLVLLENPEVQLHPKSQALLGVFLSFIASKGIQLIVETHCEHLINRIRLEVSNDEINSKSVVIHYKPSTRMPFETLLLDDNGHFVDSDENRLSFPSGFFDASVNTLLSLR</sequence>
<feature type="domain" description="ATPase AAA-type core" evidence="1">
    <location>
        <begin position="23"/>
        <end position="278"/>
    </location>
</feature>
<dbReference type="InterPro" id="IPR051396">
    <property type="entry name" value="Bact_Antivir_Def_Nuclease"/>
</dbReference>
<proteinExistence type="predicted"/>
<dbReference type="AlphaFoldDB" id="A0AAD3YIV0"/>
<accession>A0AAD3YIV0</accession>
<evidence type="ECO:0000313" key="2">
    <source>
        <dbReference type="EMBL" id="HAT6342743.1"/>
    </source>
</evidence>
<dbReference type="InterPro" id="IPR014592">
    <property type="entry name" value="P-loop_UCP034888"/>
</dbReference>
<dbReference type="PIRSF" id="PIRSF034888">
    <property type="entry name" value="P-loop_UCP034888"/>
    <property type="match status" value="1"/>
</dbReference>
<gene>
    <name evidence="2" type="ORF">JAJ28_000409</name>
</gene>
<dbReference type="InterPro" id="IPR003959">
    <property type="entry name" value="ATPase_AAA_core"/>
</dbReference>
<dbReference type="EMBL" id="DACTUL010000002">
    <property type="protein sequence ID" value="HAT6342743.1"/>
    <property type="molecule type" value="Genomic_DNA"/>
</dbReference>
<organism evidence="2 3">
    <name type="scientific">Aeromonas hydrophila</name>
    <dbReference type="NCBI Taxonomy" id="644"/>
    <lineage>
        <taxon>Bacteria</taxon>
        <taxon>Pseudomonadati</taxon>
        <taxon>Pseudomonadota</taxon>
        <taxon>Gammaproteobacteria</taxon>
        <taxon>Aeromonadales</taxon>
        <taxon>Aeromonadaceae</taxon>
        <taxon>Aeromonas</taxon>
    </lineage>
</organism>